<dbReference type="NCBIfam" id="TIGR00492">
    <property type="entry name" value="alr"/>
    <property type="match status" value="1"/>
</dbReference>
<comment type="pathway">
    <text evidence="7">Amino-acid biosynthesis; D-alanine biosynthesis; D-alanine from L-alanine: step 1/1.</text>
</comment>
<comment type="catalytic activity">
    <reaction evidence="1 7">
        <text>L-alanine = D-alanine</text>
        <dbReference type="Rhea" id="RHEA:20249"/>
        <dbReference type="ChEBI" id="CHEBI:57416"/>
        <dbReference type="ChEBI" id="CHEBI:57972"/>
        <dbReference type="EC" id="5.1.1.1"/>
    </reaction>
</comment>
<dbReference type="InterPro" id="IPR009006">
    <property type="entry name" value="Ala_racemase/Decarboxylase_C"/>
</dbReference>
<feature type="binding site" evidence="7 9">
    <location>
        <position position="300"/>
    </location>
    <ligand>
        <name>substrate</name>
    </ligand>
</feature>
<gene>
    <name evidence="11" type="primary">alr</name>
    <name evidence="11" type="ORF">G5B40_03195</name>
</gene>
<dbReference type="InterPro" id="IPR001608">
    <property type="entry name" value="Ala_racemase_N"/>
</dbReference>
<comment type="function">
    <text evidence="7">Catalyzes the interconversion of L-alanine and D-alanine. May also act on other amino acids.</text>
</comment>
<evidence type="ECO:0000256" key="2">
    <source>
        <dbReference type="ARBA" id="ARBA00001933"/>
    </source>
</evidence>
<dbReference type="GO" id="GO:0030170">
    <property type="term" value="F:pyridoxal phosphate binding"/>
    <property type="evidence" value="ECO:0007669"/>
    <property type="project" value="UniProtKB-UniRule"/>
</dbReference>
<keyword evidence="12" id="KW-1185">Reference proteome</keyword>
<dbReference type="Proteomes" id="UP000503336">
    <property type="component" value="Chromosome"/>
</dbReference>
<dbReference type="GO" id="GO:0008784">
    <property type="term" value="F:alanine racemase activity"/>
    <property type="evidence" value="ECO:0007669"/>
    <property type="project" value="UniProtKB-UniRule"/>
</dbReference>
<dbReference type="EC" id="5.1.1.1" evidence="4 7"/>
<dbReference type="Pfam" id="PF01168">
    <property type="entry name" value="Ala_racemase_N"/>
    <property type="match status" value="1"/>
</dbReference>
<dbReference type="RefSeq" id="WP_165094893.1">
    <property type="nucleotide sequence ID" value="NZ_CP049056.1"/>
</dbReference>
<feature type="active site" description="Proton acceptor; specific for L-alanine" evidence="7">
    <location>
        <position position="252"/>
    </location>
</feature>
<evidence type="ECO:0000256" key="9">
    <source>
        <dbReference type="PIRSR" id="PIRSR600821-52"/>
    </source>
</evidence>
<dbReference type="AlphaFoldDB" id="A0A7L5BWB5"/>
<dbReference type="CDD" id="cd00430">
    <property type="entry name" value="PLPDE_III_AR"/>
    <property type="match status" value="1"/>
</dbReference>
<dbReference type="SMART" id="SM01005">
    <property type="entry name" value="Ala_racemase_C"/>
    <property type="match status" value="1"/>
</dbReference>
<keyword evidence="5 7" id="KW-0663">Pyridoxal phosphate</keyword>
<comment type="cofactor">
    <cofactor evidence="2 7 8">
        <name>pyridoxal 5'-phosphate</name>
        <dbReference type="ChEBI" id="CHEBI:597326"/>
    </cofactor>
</comment>
<dbReference type="PANTHER" id="PTHR30511:SF0">
    <property type="entry name" value="ALANINE RACEMASE, CATABOLIC-RELATED"/>
    <property type="match status" value="1"/>
</dbReference>
<feature type="binding site" evidence="7 9">
    <location>
        <position position="132"/>
    </location>
    <ligand>
        <name>substrate</name>
    </ligand>
</feature>
<comment type="similarity">
    <text evidence="3 7">Belongs to the alanine racemase family.</text>
</comment>
<dbReference type="Gene3D" id="2.40.37.10">
    <property type="entry name" value="Lyase, Ornithine Decarboxylase, Chain A, domain 1"/>
    <property type="match status" value="1"/>
</dbReference>
<feature type="modified residue" description="N6-(pyridoxal phosphate)lysine" evidence="7 8">
    <location>
        <position position="33"/>
    </location>
</feature>
<dbReference type="Gene3D" id="3.20.20.10">
    <property type="entry name" value="Alanine racemase"/>
    <property type="match status" value="1"/>
</dbReference>
<dbReference type="InterPro" id="IPR029066">
    <property type="entry name" value="PLP-binding_barrel"/>
</dbReference>
<accession>A0A7L5BWB5</accession>
<evidence type="ECO:0000256" key="6">
    <source>
        <dbReference type="ARBA" id="ARBA00023235"/>
    </source>
</evidence>
<evidence type="ECO:0000256" key="4">
    <source>
        <dbReference type="ARBA" id="ARBA00013089"/>
    </source>
</evidence>
<evidence type="ECO:0000256" key="8">
    <source>
        <dbReference type="PIRSR" id="PIRSR600821-50"/>
    </source>
</evidence>
<dbReference type="Pfam" id="PF00842">
    <property type="entry name" value="Ala_racemase_C"/>
    <property type="match status" value="1"/>
</dbReference>
<name>A0A7L5BWB5_9RHOB</name>
<dbReference type="HAMAP" id="MF_01201">
    <property type="entry name" value="Ala_racemase"/>
    <property type="match status" value="1"/>
</dbReference>
<evidence type="ECO:0000256" key="5">
    <source>
        <dbReference type="ARBA" id="ARBA00022898"/>
    </source>
</evidence>
<dbReference type="SUPFAM" id="SSF50621">
    <property type="entry name" value="Alanine racemase C-terminal domain-like"/>
    <property type="match status" value="1"/>
</dbReference>
<evidence type="ECO:0000256" key="7">
    <source>
        <dbReference type="HAMAP-Rule" id="MF_01201"/>
    </source>
</evidence>
<dbReference type="GO" id="GO:0030632">
    <property type="term" value="P:D-alanine biosynthetic process"/>
    <property type="evidence" value="ECO:0007669"/>
    <property type="project" value="UniProtKB-UniRule"/>
</dbReference>
<proteinExistence type="inferred from homology"/>
<dbReference type="KEGG" id="hdh:G5B40_03195"/>
<dbReference type="GO" id="GO:0005829">
    <property type="term" value="C:cytosol"/>
    <property type="evidence" value="ECO:0007669"/>
    <property type="project" value="TreeGrafter"/>
</dbReference>
<dbReference type="InterPro" id="IPR000821">
    <property type="entry name" value="Ala_racemase"/>
</dbReference>
<dbReference type="InterPro" id="IPR011079">
    <property type="entry name" value="Ala_racemase_C"/>
</dbReference>
<reference evidence="11 12" key="1">
    <citation type="submission" date="2020-02" db="EMBL/GenBank/DDBJ databases">
        <title>complete genome sequence of Rhodobacteraceae bacterium.</title>
        <authorList>
            <person name="Park J."/>
            <person name="Kim Y.-S."/>
            <person name="Kim K.-H."/>
        </authorList>
    </citation>
    <scope>NUCLEOTIDE SEQUENCE [LARGE SCALE GENOMIC DNA]</scope>
    <source>
        <strain evidence="11 12">RR4-56</strain>
    </source>
</reference>
<evidence type="ECO:0000313" key="12">
    <source>
        <dbReference type="Proteomes" id="UP000503336"/>
    </source>
</evidence>
<dbReference type="PROSITE" id="PS00395">
    <property type="entry name" value="ALANINE_RACEMASE"/>
    <property type="match status" value="1"/>
</dbReference>
<organism evidence="11 12">
    <name type="scientific">Pikeienuella piscinae</name>
    <dbReference type="NCBI Taxonomy" id="2748098"/>
    <lineage>
        <taxon>Bacteria</taxon>
        <taxon>Pseudomonadati</taxon>
        <taxon>Pseudomonadota</taxon>
        <taxon>Alphaproteobacteria</taxon>
        <taxon>Rhodobacterales</taxon>
        <taxon>Paracoccaceae</taxon>
        <taxon>Pikeienuella</taxon>
    </lineage>
</organism>
<dbReference type="PRINTS" id="PR00992">
    <property type="entry name" value="ALARACEMASE"/>
</dbReference>
<evidence type="ECO:0000256" key="3">
    <source>
        <dbReference type="ARBA" id="ARBA00007880"/>
    </source>
</evidence>
<dbReference type="EMBL" id="CP049056">
    <property type="protein sequence ID" value="QIE54526.1"/>
    <property type="molecule type" value="Genomic_DNA"/>
</dbReference>
<evidence type="ECO:0000259" key="10">
    <source>
        <dbReference type="SMART" id="SM01005"/>
    </source>
</evidence>
<protein>
    <recommendedName>
        <fullName evidence="4 7">Alanine racemase</fullName>
        <ecNumber evidence="4 7">5.1.1.1</ecNumber>
    </recommendedName>
</protein>
<feature type="domain" description="Alanine racemase C-terminal" evidence="10">
    <location>
        <begin position="231"/>
        <end position="355"/>
    </location>
</feature>
<dbReference type="UniPathway" id="UPA00042">
    <property type="reaction ID" value="UER00497"/>
</dbReference>
<sequence>MARASLTIDLAAIRANWRALDAMTECETGAVVKADAYGLGADQVGPTLLKVGVRNFFVALAEEGAALRAAIGPGPRIFVFSGLMPEDVGLVRAAALVPLLNTPAQLLEAKRVSAKFDAPLTVGFQLDSGMNRLGFEADELADALAPSDALSGLEVTLVMSHLACADEPDHMMNAAQASAFSAIAAHPVLNSTPKSLAATGGVLLGPAYHFDMTRPGIGLYGGLPFADARPVVTLEAPILQIRDVAAGEIVGYGAAYEAASPRRIATLPVGYADGLARRLSAGFAGRLDGMTLPSAGRVSMDLVTLDVTGCATAREGAMVTLLGADQTIDDLADSAGAIGYEVLTSLGSRYARRYRDA</sequence>
<keyword evidence="6 7" id="KW-0413">Isomerase</keyword>
<evidence type="ECO:0000256" key="1">
    <source>
        <dbReference type="ARBA" id="ARBA00000316"/>
    </source>
</evidence>
<dbReference type="SUPFAM" id="SSF51419">
    <property type="entry name" value="PLP-binding barrel"/>
    <property type="match status" value="1"/>
</dbReference>
<dbReference type="InterPro" id="IPR020622">
    <property type="entry name" value="Ala_racemase_pyridoxalP-BS"/>
</dbReference>
<dbReference type="PANTHER" id="PTHR30511">
    <property type="entry name" value="ALANINE RACEMASE"/>
    <property type="match status" value="1"/>
</dbReference>
<evidence type="ECO:0000313" key="11">
    <source>
        <dbReference type="EMBL" id="QIE54526.1"/>
    </source>
</evidence>
<feature type="active site" description="Proton acceptor; specific for D-alanine" evidence="7">
    <location>
        <position position="33"/>
    </location>
</feature>